<evidence type="ECO:0000256" key="8">
    <source>
        <dbReference type="ARBA" id="ARBA00022827"/>
    </source>
</evidence>
<keyword evidence="12" id="KW-0449">Lipoprotein</keyword>
<keyword evidence="7" id="KW-0479">Metal-binding</keyword>
<dbReference type="SUPFAM" id="SSF143631">
    <property type="entry name" value="ApbE-like"/>
    <property type="match status" value="1"/>
</dbReference>
<dbReference type="GO" id="GO:0016740">
    <property type="term" value="F:transferase activity"/>
    <property type="evidence" value="ECO:0007669"/>
    <property type="project" value="UniProtKB-KW"/>
</dbReference>
<dbReference type="Pfam" id="PF02424">
    <property type="entry name" value="ApbE"/>
    <property type="match status" value="1"/>
</dbReference>
<comment type="catalytic activity">
    <reaction evidence="11">
        <text>L-threonyl-[protein] + FAD = FMN-L-threonyl-[protein] + AMP + H(+)</text>
        <dbReference type="Rhea" id="RHEA:36847"/>
        <dbReference type="Rhea" id="RHEA-COMP:11060"/>
        <dbReference type="Rhea" id="RHEA-COMP:11061"/>
        <dbReference type="ChEBI" id="CHEBI:15378"/>
        <dbReference type="ChEBI" id="CHEBI:30013"/>
        <dbReference type="ChEBI" id="CHEBI:57692"/>
        <dbReference type="ChEBI" id="CHEBI:74257"/>
        <dbReference type="ChEBI" id="CHEBI:456215"/>
        <dbReference type="EC" id="2.7.1.180"/>
    </reaction>
</comment>
<keyword evidence="8" id="KW-0274">FAD</keyword>
<keyword evidence="13" id="KW-1185">Reference proteome</keyword>
<dbReference type="PANTHER" id="PTHR30040:SF2">
    <property type="entry name" value="FAD:PROTEIN FMN TRANSFERASE"/>
    <property type="match status" value="1"/>
</dbReference>
<dbReference type="InterPro" id="IPR003374">
    <property type="entry name" value="ApbE-like_sf"/>
</dbReference>
<evidence type="ECO:0000313" key="13">
    <source>
        <dbReference type="Proteomes" id="UP000550401"/>
    </source>
</evidence>
<evidence type="ECO:0000256" key="1">
    <source>
        <dbReference type="ARBA" id="ARBA00001946"/>
    </source>
</evidence>
<dbReference type="Gene3D" id="3.10.520.10">
    <property type="entry name" value="ApbE-like domains"/>
    <property type="match status" value="1"/>
</dbReference>
<protein>
    <recommendedName>
        <fullName evidence="4">FAD:protein FMN transferase</fullName>
        <ecNumber evidence="3">2.7.1.180</ecNumber>
    </recommendedName>
    <alternativeName>
        <fullName evidence="10">Flavin transferase</fullName>
    </alternativeName>
</protein>
<comment type="caution">
    <text evidence="12">The sequence shown here is derived from an EMBL/GenBank/DDBJ whole genome shotgun (WGS) entry which is preliminary data.</text>
</comment>
<reference evidence="12 13" key="1">
    <citation type="submission" date="2020-07" db="EMBL/GenBank/DDBJ databases">
        <title>Genomic Encyclopedia of Type Strains, Phase IV (KMG-V): Genome sequencing to study the core and pangenomes of soil and plant-associated prokaryotes.</title>
        <authorList>
            <person name="Whitman W."/>
        </authorList>
    </citation>
    <scope>NUCLEOTIDE SEQUENCE [LARGE SCALE GENOMIC DNA]</scope>
    <source>
        <strain evidence="12 13">RH2WT43</strain>
    </source>
</reference>
<dbReference type="EC" id="2.7.1.180" evidence="3"/>
<proteinExistence type="inferred from homology"/>
<sequence length="278" mass="29732">MEIARARPWLGTLVEMRVDGLAEARAITAIEAAFAEVAAVHRLMSFHDAASDLSRLHRARVGAVVRVDARTWAVLDAACALAEESDGRFDPTIAPRLVERGLLPMPAASRGSASASWRDIELLPRRRVRLRQRAWIDLGGIAKGHAVDRALACLRAAGAATASVNAGGDLARYGIEPERIALRHGDAGDAPVIELGDAAVATSVVATRARAAHVNPRSGRALRARRAVSVLAADCMIADALTKVVLADARVGERVLRRHRATACLRDGERRWRILGAA</sequence>
<accession>A0A839EX12</accession>
<dbReference type="GO" id="GO:0046872">
    <property type="term" value="F:metal ion binding"/>
    <property type="evidence" value="ECO:0007669"/>
    <property type="project" value="UniProtKB-KW"/>
</dbReference>
<keyword evidence="9" id="KW-0460">Magnesium</keyword>
<comment type="similarity">
    <text evidence="2">Belongs to the ApbE family.</text>
</comment>
<evidence type="ECO:0000256" key="9">
    <source>
        <dbReference type="ARBA" id="ARBA00022842"/>
    </source>
</evidence>
<evidence type="ECO:0000256" key="10">
    <source>
        <dbReference type="ARBA" id="ARBA00031306"/>
    </source>
</evidence>
<dbReference type="PANTHER" id="PTHR30040">
    <property type="entry name" value="THIAMINE BIOSYNTHESIS LIPOPROTEIN APBE"/>
    <property type="match status" value="1"/>
</dbReference>
<name>A0A839EX12_9GAMM</name>
<keyword evidence="5" id="KW-0285">Flavoprotein</keyword>
<evidence type="ECO:0000256" key="7">
    <source>
        <dbReference type="ARBA" id="ARBA00022723"/>
    </source>
</evidence>
<gene>
    <name evidence="12" type="ORF">FHW12_003450</name>
</gene>
<comment type="cofactor">
    <cofactor evidence="1">
        <name>Mg(2+)</name>
        <dbReference type="ChEBI" id="CHEBI:18420"/>
    </cofactor>
</comment>
<evidence type="ECO:0000256" key="4">
    <source>
        <dbReference type="ARBA" id="ARBA00016337"/>
    </source>
</evidence>
<evidence type="ECO:0000256" key="3">
    <source>
        <dbReference type="ARBA" id="ARBA00011955"/>
    </source>
</evidence>
<evidence type="ECO:0000313" key="12">
    <source>
        <dbReference type="EMBL" id="MBA8889207.1"/>
    </source>
</evidence>
<dbReference type="EMBL" id="JACGXL010000006">
    <property type="protein sequence ID" value="MBA8889207.1"/>
    <property type="molecule type" value="Genomic_DNA"/>
</dbReference>
<dbReference type="AlphaFoldDB" id="A0A839EX12"/>
<dbReference type="InterPro" id="IPR024932">
    <property type="entry name" value="ApbE"/>
</dbReference>
<evidence type="ECO:0000256" key="2">
    <source>
        <dbReference type="ARBA" id="ARBA00008282"/>
    </source>
</evidence>
<keyword evidence="6" id="KW-0808">Transferase</keyword>
<dbReference type="Proteomes" id="UP000550401">
    <property type="component" value="Unassembled WGS sequence"/>
</dbReference>
<evidence type="ECO:0000256" key="6">
    <source>
        <dbReference type="ARBA" id="ARBA00022679"/>
    </source>
</evidence>
<evidence type="ECO:0000256" key="11">
    <source>
        <dbReference type="ARBA" id="ARBA00048540"/>
    </source>
</evidence>
<organism evidence="12 13">
    <name type="scientific">Dokdonella fugitiva</name>
    <dbReference type="NCBI Taxonomy" id="328517"/>
    <lineage>
        <taxon>Bacteria</taxon>
        <taxon>Pseudomonadati</taxon>
        <taxon>Pseudomonadota</taxon>
        <taxon>Gammaproteobacteria</taxon>
        <taxon>Lysobacterales</taxon>
        <taxon>Rhodanobacteraceae</taxon>
        <taxon>Dokdonella</taxon>
    </lineage>
</organism>
<dbReference type="RefSeq" id="WP_220484521.1">
    <property type="nucleotide sequence ID" value="NZ_JACGXL010000006.1"/>
</dbReference>
<evidence type="ECO:0000256" key="5">
    <source>
        <dbReference type="ARBA" id="ARBA00022630"/>
    </source>
</evidence>